<evidence type="ECO:0000256" key="6">
    <source>
        <dbReference type="ARBA" id="ARBA00022989"/>
    </source>
</evidence>
<keyword evidence="7 8" id="KW-0472">Membrane</keyword>
<evidence type="ECO:0000256" key="7">
    <source>
        <dbReference type="ARBA" id="ARBA00023136"/>
    </source>
</evidence>
<comment type="similarity">
    <text evidence="2">Belongs to the ZIP transporter (TC 2.A.5) family.</text>
</comment>
<dbReference type="OrthoDB" id="9787346at2"/>
<dbReference type="Proteomes" id="UP000037939">
    <property type="component" value="Unassembled WGS sequence"/>
</dbReference>
<evidence type="ECO:0000256" key="3">
    <source>
        <dbReference type="ARBA" id="ARBA00022475"/>
    </source>
</evidence>
<feature type="transmembrane region" description="Helical" evidence="8">
    <location>
        <begin position="25"/>
        <end position="42"/>
    </location>
</feature>
<evidence type="ECO:0000256" key="4">
    <source>
        <dbReference type="ARBA" id="ARBA00022692"/>
    </source>
</evidence>
<dbReference type="PANTHER" id="PTHR11040">
    <property type="entry name" value="ZINC/IRON TRANSPORTER"/>
    <property type="match status" value="1"/>
</dbReference>
<feature type="transmembrane region" description="Helical" evidence="8">
    <location>
        <begin position="115"/>
        <end position="133"/>
    </location>
</feature>
<proteinExistence type="inferred from homology"/>
<dbReference type="GO" id="GO:0005886">
    <property type="term" value="C:plasma membrane"/>
    <property type="evidence" value="ECO:0007669"/>
    <property type="project" value="UniProtKB-SubCell"/>
</dbReference>
<comment type="caution">
    <text evidence="9">The sequence shown here is derived from an EMBL/GenBank/DDBJ whole genome shotgun (WGS) entry which is preliminary data.</text>
</comment>
<evidence type="ECO:0000313" key="10">
    <source>
        <dbReference type="Proteomes" id="UP000037939"/>
    </source>
</evidence>
<keyword evidence="6 8" id="KW-1133">Transmembrane helix</keyword>
<reference evidence="9 10" key="1">
    <citation type="submission" date="2015-07" db="EMBL/GenBank/DDBJ databases">
        <title>Draft genome sequence of the Amantichitinum ursilacus IGB-41, a new chitin-degrading bacterium.</title>
        <authorList>
            <person name="Kirstahler P."/>
            <person name="Guenther M."/>
            <person name="Grumaz C."/>
            <person name="Rupp S."/>
            <person name="Zibek S."/>
            <person name="Sohn K."/>
        </authorList>
    </citation>
    <scope>NUCLEOTIDE SEQUENCE [LARGE SCALE GENOMIC DNA]</scope>
    <source>
        <strain evidence="9 10">IGB-41</strain>
    </source>
</reference>
<evidence type="ECO:0000256" key="5">
    <source>
        <dbReference type="ARBA" id="ARBA00022833"/>
    </source>
</evidence>
<evidence type="ECO:0000256" key="1">
    <source>
        <dbReference type="ARBA" id="ARBA00004651"/>
    </source>
</evidence>
<name>A0A0N0GR99_9NEIS</name>
<feature type="transmembrane region" description="Helical" evidence="8">
    <location>
        <begin position="81"/>
        <end position="99"/>
    </location>
</feature>
<keyword evidence="5" id="KW-0862">Zinc</keyword>
<dbReference type="EMBL" id="LAQT01000001">
    <property type="protein sequence ID" value="KPC55458.1"/>
    <property type="molecule type" value="Genomic_DNA"/>
</dbReference>
<protein>
    <submittedName>
        <fullName evidence="9">Zinc transporter ZupT</fullName>
    </submittedName>
</protein>
<feature type="transmembrane region" description="Helical" evidence="8">
    <location>
        <begin position="223"/>
        <end position="255"/>
    </location>
</feature>
<dbReference type="Pfam" id="PF02535">
    <property type="entry name" value="Zip"/>
    <property type="match status" value="1"/>
</dbReference>
<dbReference type="GO" id="GO:0005385">
    <property type="term" value="F:zinc ion transmembrane transporter activity"/>
    <property type="evidence" value="ECO:0007669"/>
    <property type="project" value="TreeGrafter"/>
</dbReference>
<keyword evidence="3" id="KW-1003">Cell membrane</keyword>
<feature type="transmembrane region" description="Helical" evidence="8">
    <location>
        <begin position="48"/>
        <end position="69"/>
    </location>
</feature>
<accession>A0A0N0GR99</accession>
<keyword evidence="4 8" id="KW-0812">Transmembrane</keyword>
<dbReference type="AlphaFoldDB" id="A0A0N0GR99"/>
<gene>
    <name evidence="9" type="primary">zupT</name>
    <name evidence="9" type="ORF">WG78_02335</name>
</gene>
<evidence type="ECO:0000256" key="2">
    <source>
        <dbReference type="ARBA" id="ARBA00006939"/>
    </source>
</evidence>
<organism evidence="9 10">
    <name type="scientific">Amantichitinum ursilacus</name>
    <dbReference type="NCBI Taxonomy" id="857265"/>
    <lineage>
        <taxon>Bacteria</taxon>
        <taxon>Pseudomonadati</taxon>
        <taxon>Pseudomonadota</taxon>
        <taxon>Betaproteobacteria</taxon>
        <taxon>Neisseriales</taxon>
        <taxon>Chitinibacteraceae</taxon>
        <taxon>Amantichitinum</taxon>
    </lineage>
</organism>
<keyword evidence="10" id="KW-1185">Reference proteome</keyword>
<evidence type="ECO:0000256" key="8">
    <source>
        <dbReference type="SAM" id="Phobius"/>
    </source>
</evidence>
<dbReference type="InterPro" id="IPR003689">
    <property type="entry name" value="ZIP"/>
</dbReference>
<dbReference type="STRING" id="857265.WG78_02335"/>
<dbReference type="PANTHER" id="PTHR11040:SF211">
    <property type="entry name" value="ZINC TRANSPORTER ZIP11"/>
    <property type="match status" value="1"/>
</dbReference>
<dbReference type="RefSeq" id="WP_053936145.1">
    <property type="nucleotide sequence ID" value="NZ_LAQT01000001.1"/>
</dbReference>
<evidence type="ECO:0000313" key="9">
    <source>
        <dbReference type="EMBL" id="KPC55458.1"/>
    </source>
</evidence>
<sequence length="286" mass="29360">MTTLILDFGQKLTQPAPPAWTRRHSLLAVIAAAVVAMFYFATAHSLRAGWIAGAGVALATSVGAVPVAFARKLPRWLADGLMLVGSGLMATVAVAWVIPDAYHSMSKLVGNTQEAAYAIGTVVLLGAMVFGRWQAGAEKIAQTNSGNREQLGLLMFALAITLHNLPEGLAAGISMASHGAGLTLGIGLQDVPEGFAVATALWRAGVSPARAAMGGVVSGLVEWAGALLGAAAISVSVSLLPVLTALAAGAMLWVIGKDALPRLRHGRPRDLAYFAVGVAVAVAVQW</sequence>
<feature type="transmembrane region" description="Helical" evidence="8">
    <location>
        <begin position="153"/>
        <end position="176"/>
    </location>
</feature>
<comment type="subcellular location">
    <subcellularLocation>
        <location evidence="1">Cell membrane</location>
        <topology evidence="1">Multi-pass membrane protein</topology>
    </subcellularLocation>
</comment>